<evidence type="ECO:0000313" key="4">
    <source>
        <dbReference type="Proteomes" id="UP000232722"/>
    </source>
</evidence>
<dbReference type="VEuPathDB" id="FungiDB:FUN_022445"/>
<dbReference type="Proteomes" id="UP000232722">
    <property type="component" value="Unassembled WGS sequence"/>
</dbReference>
<comment type="caution">
    <text evidence="1">The sequence shown here is derived from an EMBL/GenBank/DDBJ whole genome shotgun (WGS) entry which is preliminary data.</text>
</comment>
<organism evidence="1 4">
    <name type="scientific">Rhizophagus irregularis</name>
    <dbReference type="NCBI Taxonomy" id="588596"/>
    <lineage>
        <taxon>Eukaryota</taxon>
        <taxon>Fungi</taxon>
        <taxon>Fungi incertae sedis</taxon>
        <taxon>Mucoromycota</taxon>
        <taxon>Glomeromycotina</taxon>
        <taxon>Glomeromycetes</taxon>
        <taxon>Glomerales</taxon>
        <taxon>Glomeraceae</taxon>
        <taxon>Rhizophagus</taxon>
    </lineage>
</organism>
<dbReference type="Proteomes" id="UP000232688">
    <property type="component" value="Unassembled WGS sequence"/>
</dbReference>
<accession>A0A2I1EYT4</accession>
<dbReference type="VEuPathDB" id="FungiDB:RhiirA1_418406"/>
<dbReference type="AlphaFoldDB" id="A0A2I1EYT4"/>
<reference evidence="2 3" key="4">
    <citation type="submission" date="2017-10" db="EMBL/GenBank/DDBJ databases">
        <title>Genome analyses suggest a sexual origin of heterokaryosis in a supposedly ancient asexual fungus.</title>
        <authorList>
            <person name="Corradi N."/>
            <person name="Sedzielewska K."/>
            <person name="Noel J."/>
            <person name="Charron P."/>
            <person name="Farinelli L."/>
            <person name="Marton T."/>
            <person name="Kruger M."/>
            <person name="Pelin A."/>
            <person name="Brachmann A."/>
            <person name="Corradi N."/>
        </authorList>
    </citation>
    <scope>NUCLEOTIDE SEQUENCE [LARGE SCALE GENOMIC DNA]</scope>
    <source>
        <strain evidence="2 3">A1</strain>
    </source>
</reference>
<evidence type="ECO:0000313" key="1">
    <source>
        <dbReference type="EMBL" id="PKC12094.1"/>
    </source>
</evidence>
<reference evidence="1 4" key="2">
    <citation type="submission" date="2017-09" db="EMBL/GenBank/DDBJ databases">
        <title>Extensive intraspecific genome diversity in a model arbuscular mycorrhizal fungus.</title>
        <authorList>
            <person name="Chen E.C."/>
            <person name="Morin E."/>
            <person name="Beaudet D."/>
            <person name="Noel J."/>
            <person name="Ndikumana S."/>
            <person name="Charron P."/>
            <person name="St-Onge C."/>
            <person name="Giorgi J."/>
            <person name="Grigoriev I.V."/>
            <person name="Roux C."/>
            <person name="Martin F.M."/>
            <person name="Corradi N."/>
        </authorList>
    </citation>
    <scope>NUCLEOTIDE SEQUENCE [LARGE SCALE GENOMIC DNA]</scope>
    <source>
        <strain evidence="1 4">A5</strain>
    </source>
</reference>
<dbReference type="EMBL" id="LLXJ01000270">
    <property type="protein sequence ID" value="PKC12094.1"/>
    <property type="molecule type" value="Genomic_DNA"/>
</dbReference>
<protein>
    <submittedName>
        <fullName evidence="1">Uncharacterized protein</fullName>
    </submittedName>
</protein>
<reference evidence="1 4" key="1">
    <citation type="submission" date="2016-04" db="EMBL/GenBank/DDBJ databases">
        <title>Genome analyses suggest a sexual origin of heterokaryosis in a supposedly ancient asexual fungus.</title>
        <authorList>
            <person name="Ropars J."/>
            <person name="Sedzielewska K."/>
            <person name="Noel J."/>
            <person name="Charron P."/>
            <person name="Farinelli L."/>
            <person name="Marton T."/>
            <person name="Kruger M."/>
            <person name="Pelin A."/>
            <person name="Brachmann A."/>
            <person name="Corradi N."/>
        </authorList>
    </citation>
    <scope>NUCLEOTIDE SEQUENCE [LARGE SCALE GENOMIC DNA]</scope>
    <source>
        <strain evidence="1 4">A5</strain>
    </source>
</reference>
<reference evidence="2 3" key="3">
    <citation type="submission" date="2017-10" db="EMBL/GenBank/DDBJ databases">
        <title>Extensive intraspecific genome diversity in a model arbuscular mycorrhizal fungus.</title>
        <authorList>
            <person name="Chen E.C.H."/>
            <person name="Morin E."/>
            <person name="Baudet D."/>
            <person name="Noel J."/>
            <person name="Ndikumana S."/>
            <person name="Charron P."/>
            <person name="St-Onge C."/>
            <person name="Giorgi J."/>
            <person name="Grigoriev I.V."/>
            <person name="Roux C."/>
            <person name="Martin F.M."/>
            <person name="Corradi N."/>
        </authorList>
    </citation>
    <scope>NUCLEOTIDE SEQUENCE [LARGE SCALE GENOMIC DNA]</scope>
    <source>
        <strain evidence="2 3">A1</strain>
    </source>
</reference>
<dbReference type="EMBL" id="LLXH01000408">
    <property type="protein sequence ID" value="PKC67203.1"/>
    <property type="molecule type" value="Genomic_DNA"/>
</dbReference>
<sequence length="54" mass="6407">MGVYQIIEELKKSTNTIRTKRMGQLEEIFRRVDGDENTHNSYLNKTIQVIIRLL</sequence>
<name>A0A2I1EYT4_9GLOM</name>
<evidence type="ECO:0000313" key="3">
    <source>
        <dbReference type="Proteomes" id="UP000232688"/>
    </source>
</evidence>
<dbReference type="OrthoDB" id="10498982at2759"/>
<evidence type="ECO:0000313" key="2">
    <source>
        <dbReference type="EMBL" id="PKC67203.1"/>
    </source>
</evidence>
<dbReference type="VEuPathDB" id="FungiDB:RhiirFUN_025595"/>
<gene>
    <name evidence="2" type="ORF">RhiirA1_418406</name>
    <name evidence="1" type="ORF">RhiirA5_353401</name>
</gene>
<proteinExistence type="predicted"/>